<dbReference type="SUPFAM" id="SSF50118">
    <property type="entry name" value="Cell growth inhibitor/plasmid maintenance toxic component"/>
    <property type="match status" value="1"/>
</dbReference>
<proteinExistence type="predicted"/>
<accession>A0A1W1C989</accession>
<protein>
    <recommendedName>
        <fullName evidence="2">Death on curing protein, Doc toxin</fullName>
    </recommendedName>
</protein>
<dbReference type="Pfam" id="PF02452">
    <property type="entry name" value="PemK_toxin"/>
    <property type="match status" value="1"/>
</dbReference>
<reference evidence="1" key="1">
    <citation type="submission" date="2016-10" db="EMBL/GenBank/DDBJ databases">
        <authorList>
            <person name="de Groot N.N."/>
        </authorList>
    </citation>
    <scope>NUCLEOTIDE SEQUENCE</scope>
</reference>
<evidence type="ECO:0000313" key="1">
    <source>
        <dbReference type="EMBL" id="SFV62430.1"/>
    </source>
</evidence>
<dbReference type="InterPro" id="IPR003477">
    <property type="entry name" value="PemK-like"/>
</dbReference>
<evidence type="ECO:0008006" key="2">
    <source>
        <dbReference type="Google" id="ProtNLM"/>
    </source>
</evidence>
<organism evidence="1">
    <name type="scientific">hydrothermal vent metagenome</name>
    <dbReference type="NCBI Taxonomy" id="652676"/>
    <lineage>
        <taxon>unclassified sequences</taxon>
        <taxon>metagenomes</taxon>
        <taxon>ecological metagenomes</taxon>
    </lineage>
</organism>
<dbReference type="AlphaFoldDB" id="A0A1W1C989"/>
<dbReference type="EMBL" id="FPHI01000023">
    <property type="protein sequence ID" value="SFV62430.1"/>
    <property type="molecule type" value="Genomic_DNA"/>
</dbReference>
<dbReference type="GO" id="GO:0003677">
    <property type="term" value="F:DNA binding"/>
    <property type="evidence" value="ECO:0007669"/>
    <property type="project" value="InterPro"/>
</dbReference>
<sequence length="106" mass="11921">MVGSIYFIQMPYSDFTEFKGRPVLVFRKIDKSDVLVLPLTTNLKRAGILLTNKDIVSGSLKKDSVVIVPKITAIDSSLIRKSNLIARLKDTAFENVLKEICNKFEC</sequence>
<gene>
    <name evidence="1" type="ORF">MNB_SV-3-1573</name>
</gene>
<dbReference type="InterPro" id="IPR011067">
    <property type="entry name" value="Plasmid_toxin/cell-grow_inhib"/>
</dbReference>
<name>A0A1W1C989_9ZZZZ</name>
<dbReference type="Gene3D" id="2.30.30.110">
    <property type="match status" value="1"/>
</dbReference>